<evidence type="ECO:0000313" key="13">
    <source>
        <dbReference type="Proteomes" id="UP001154078"/>
    </source>
</evidence>
<feature type="domain" description="G-protein coupled receptors family 1 profile" evidence="11">
    <location>
        <begin position="40"/>
        <end position="312"/>
    </location>
</feature>
<feature type="transmembrane region" description="Helical" evidence="10">
    <location>
        <begin position="29"/>
        <end position="49"/>
    </location>
</feature>
<keyword evidence="8 10" id="KW-0325">Glycoprotein</keyword>
<dbReference type="PRINTS" id="PR00896">
    <property type="entry name" value="VASOPRESSINR"/>
</dbReference>
<dbReference type="GO" id="GO:0005000">
    <property type="term" value="F:vasopressin receptor activity"/>
    <property type="evidence" value="ECO:0007669"/>
    <property type="project" value="InterPro"/>
</dbReference>
<organism evidence="12 13">
    <name type="scientific">Brassicogethes aeneus</name>
    <name type="common">Rape pollen beetle</name>
    <name type="synonym">Meligethes aeneus</name>
    <dbReference type="NCBI Taxonomy" id="1431903"/>
    <lineage>
        <taxon>Eukaryota</taxon>
        <taxon>Metazoa</taxon>
        <taxon>Ecdysozoa</taxon>
        <taxon>Arthropoda</taxon>
        <taxon>Hexapoda</taxon>
        <taxon>Insecta</taxon>
        <taxon>Pterygota</taxon>
        <taxon>Neoptera</taxon>
        <taxon>Endopterygota</taxon>
        <taxon>Coleoptera</taxon>
        <taxon>Polyphaga</taxon>
        <taxon>Cucujiformia</taxon>
        <taxon>Nitidulidae</taxon>
        <taxon>Meligethinae</taxon>
        <taxon>Brassicogethes</taxon>
    </lineage>
</organism>
<dbReference type="SUPFAM" id="SSF81321">
    <property type="entry name" value="Family A G protein-coupled receptor-like"/>
    <property type="match status" value="1"/>
</dbReference>
<reference evidence="12" key="1">
    <citation type="submission" date="2021-12" db="EMBL/GenBank/DDBJ databases">
        <authorList>
            <person name="King R."/>
        </authorList>
    </citation>
    <scope>NUCLEOTIDE SEQUENCE</scope>
</reference>
<proteinExistence type="inferred from homology"/>
<dbReference type="InterPro" id="IPR052665">
    <property type="entry name" value="Neuropeptide-GPCR"/>
</dbReference>
<dbReference type="Pfam" id="PF00001">
    <property type="entry name" value="7tm_1"/>
    <property type="match status" value="1"/>
</dbReference>
<evidence type="ECO:0000256" key="1">
    <source>
        <dbReference type="ARBA" id="ARBA00004651"/>
    </source>
</evidence>
<dbReference type="InterPro" id="IPR001817">
    <property type="entry name" value="Vasoprsn_rcpt"/>
</dbReference>
<sequence>MEDLNDTMSNNDNTTLDAFYYYKTEQLTVLWILFIVIVAGNSGVMYALLFGRPRKSRMNFFITNLAFADLTVGLINVLTDIVWRFTLGWYAGNVACKIVKFLQCVVTYASTYVLVALSIDRYEAIRYPMKFSGSWKRAKCLIITAWLCSVLLSTPILILFKEESVQGEMQCWINLDAQWKWQLYVTLVSVSVFIIPACIITACYAIIIITIWTKSNNDAFHRAKKNTPGGRCMGIDDSKRASSRGLFPRAKIKTIKITFVIVSVFILCWSPYIVHDLLQVFDVIKQTQTNIAIATFIQSLAPLNSAANPIIYCIFSTHFCRKLRMIPPFKWICGRKSRSLDYTETTKSSSISEFLTNSTHHKKRSENICLSTTHSVLLH</sequence>
<keyword evidence="6 10" id="KW-0472">Membrane</keyword>
<dbReference type="GO" id="GO:0005886">
    <property type="term" value="C:plasma membrane"/>
    <property type="evidence" value="ECO:0007669"/>
    <property type="project" value="UniProtKB-SubCell"/>
</dbReference>
<evidence type="ECO:0000256" key="2">
    <source>
        <dbReference type="ARBA" id="ARBA00022475"/>
    </source>
</evidence>
<keyword evidence="3 10" id="KW-0812">Transmembrane</keyword>
<dbReference type="PROSITE" id="PS50262">
    <property type="entry name" value="G_PROTEIN_RECEP_F1_2"/>
    <property type="match status" value="1"/>
</dbReference>
<feature type="transmembrane region" description="Helical" evidence="10">
    <location>
        <begin position="61"/>
        <end position="78"/>
    </location>
</feature>
<feature type="transmembrane region" description="Helical" evidence="10">
    <location>
        <begin position="181"/>
        <end position="212"/>
    </location>
</feature>
<evidence type="ECO:0000256" key="10">
    <source>
        <dbReference type="RuleBase" id="RU046427"/>
    </source>
</evidence>
<feature type="transmembrane region" description="Helical" evidence="10">
    <location>
        <begin position="140"/>
        <end position="161"/>
    </location>
</feature>
<evidence type="ECO:0000313" key="12">
    <source>
        <dbReference type="EMBL" id="CAH0563748.1"/>
    </source>
</evidence>
<keyword evidence="9 10" id="KW-0807">Transducer</keyword>
<accession>A0A9P0FQR9</accession>
<evidence type="ECO:0000256" key="3">
    <source>
        <dbReference type="ARBA" id="ARBA00022692"/>
    </source>
</evidence>
<dbReference type="PANTHER" id="PTHR24224">
    <property type="entry name" value="CARDIOACCELERATORY PEPTIDE RECEPTOR-RELATED"/>
    <property type="match status" value="1"/>
</dbReference>
<feature type="transmembrane region" description="Helical" evidence="10">
    <location>
        <begin position="293"/>
        <end position="315"/>
    </location>
</feature>
<keyword evidence="7 10" id="KW-0675">Receptor</keyword>
<dbReference type="Gene3D" id="1.20.1070.10">
    <property type="entry name" value="Rhodopsin 7-helix transmembrane proteins"/>
    <property type="match status" value="1"/>
</dbReference>
<keyword evidence="5 10" id="KW-0297">G-protein coupled receptor</keyword>
<dbReference type="OrthoDB" id="5987909at2759"/>
<protein>
    <recommendedName>
        <fullName evidence="11">G-protein coupled receptors family 1 profile domain-containing protein</fullName>
    </recommendedName>
</protein>
<feature type="transmembrane region" description="Helical" evidence="10">
    <location>
        <begin position="254"/>
        <end position="273"/>
    </location>
</feature>
<dbReference type="PANTHER" id="PTHR24224:SF6">
    <property type="entry name" value="CARDIOACCELERATORY PEPTIDE RECEPTOR-RELATED"/>
    <property type="match status" value="1"/>
</dbReference>
<keyword evidence="13" id="KW-1185">Reference proteome</keyword>
<dbReference type="GO" id="GO:0008188">
    <property type="term" value="F:neuropeptide receptor activity"/>
    <property type="evidence" value="ECO:0007669"/>
    <property type="project" value="TreeGrafter"/>
</dbReference>
<comment type="subcellular location">
    <subcellularLocation>
        <location evidence="1 10">Cell membrane</location>
        <topology evidence="1 10">Multi-pass membrane protein</topology>
    </subcellularLocation>
</comment>
<dbReference type="InterPro" id="IPR017452">
    <property type="entry name" value="GPCR_Rhodpsn_7TM"/>
</dbReference>
<feature type="transmembrane region" description="Helical" evidence="10">
    <location>
        <begin position="98"/>
        <end position="119"/>
    </location>
</feature>
<evidence type="ECO:0000259" key="11">
    <source>
        <dbReference type="PROSITE" id="PS50262"/>
    </source>
</evidence>
<dbReference type="AlphaFoldDB" id="A0A9P0FQR9"/>
<evidence type="ECO:0000256" key="7">
    <source>
        <dbReference type="ARBA" id="ARBA00023170"/>
    </source>
</evidence>
<gene>
    <name evidence="12" type="ORF">MELIAE_LOCUS12494</name>
</gene>
<evidence type="ECO:0000256" key="5">
    <source>
        <dbReference type="ARBA" id="ARBA00023040"/>
    </source>
</evidence>
<evidence type="ECO:0000256" key="9">
    <source>
        <dbReference type="ARBA" id="ARBA00023224"/>
    </source>
</evidence>
<evidence type="ECO:0000256" key="8">
    <source>
        <dbReference type="ARBA" id="ARBA00023180"/>
    </source>
</evidence>
<comment type="similarity">
    <text evidence="10">Belongs to the G-protein coupled receptor 1 family. Vasopressin/oxytocin receptor subfamily.</text>
</comment>
<dbReference type="EMBL" id="OV121140">
    <property type="protein sequence ID" value="CAH0563748.1"/>
    <property type="molecule type" value="Genomic_DNA"/>
</dbReference>
<dbReference type="PRINTS" id="PR00237">
    <property type="entry name" value="GPCRRHODOPSN"/>
</dbReference>
<evidence type="ECO:0000256" key="4">
    <source>
        <dbReference type="ARBA" id="ARBA00022989"/>
    </source>
</evidence>
<evidence type="ECO:0000256" key="6">
    <source>
        <dbReference type="ARBA" id="ARBA00023136"/>
    </source>
</evidence>
<keyword evidence="2" id="KW-1003">Cell membrane</keyword>
<keyword evidence="4 10" id="KW-1133">Transmembrane helix</keyword>
<dbReference type="FunFam" id="1.20.1070.10:FF:000188">
    <property type="entry name" value="Neuropeptide S receptor"/>
    <property type="match status" value="1"/>
</dbReference>
<name>A0A9P0FQR9_BRAAE</name>
<dbReference type="InterPro" id="IPR000276">
    <property type="entry name" value="GPCR_Rhodpsn"/>
</dbReference>
<dbReference type="Proteomes" id="UP001154078">
    <property type="component" value="Chromosome 9"/>
</dbReference>